<dbReference type="AlphaFoldDB" id="A0A2P2QDV1"/>
<reference evidence="1" key="1">
    <citation type="submission" date="2018-02" db="EMBL/GenBank/DDBJ databases">
        <title>Rhizophora mucronata_Transcriptome.</title>
        <authorList>
            <person name="Meera S.P."/>
            <person name="Sreeshan A."/>
            <person name="Augustine A."/>
        </authorList>
    </citation>
    <scope>NUCLEOTIDE SEQUENCE</scope>
    <source>
        <tissue evidence="1">Leaf</tissue>
    </source>
</reference>
<accession>A0A2P2QDV1</accession>
<sequence>MLRKIWPNKKWNENENCGFCIHKGDNKRLYQFIS</sequence>
<proteinExistence type="predicted"/>
<protein>
    <submittedName>
        <fullName evidence="1">Uncharacterized protein</fullName>
    </submittedName>
</protein>
<evidence type="ECO:0000313" key="1">
    <source>
        <dbReference type="EMBL" id="MBX65074.1"/>
    </source>
</evidence>
<organism evidence="1">
    <name type="scientific">Rhizophora mucronata</name>
    <name type="common">Asiatic mangrove</name>
    <dbReference type="NCBI Taxonomy" id="61149"/>
    <lineage>
        <taxon>Eukaryota</taxon>
        <taxon>Viridiplantae</taxon>
        <taxon>Streptophyta</taxon>
        <taxon>Embryophyta</taxon>
        <taxon>Tracheophyta</taxon>
        <taxon>Spermatophyta</taxon>
        <taxon>Magnoliopsida</taxon>
        <taxon>eudicotyledons</taxon>
        <taxon>Gunneridae</taxon>
        <taxon>Pentapetalae</taxon>
        <taxon>rosids</taxon>
        <taxon>fabids</taxon>
        <taxon>Malpighiales</taxon>
        <taxon>Rhizophoraceae</taxon>
        <taxon>Rhizophora</taxon>
    </lineage>
</organism>
<name>A0A2P2QDV1_RHIMU</name>
<dbReference type="EMBL" id="GGEC01084590">
    <property type="protein sequence ID" value="MBX65074.1"/>
    <property type="molecule type" value="Transcribed_RNA"/>
</dbReference>